<name>A0A1D8G4U9_9ACTN</name>
<organism evidence="2 3">
    <name type="scientific">Streptomyces rubrolavendulae</name>
    <dbReference type="NCBI Taxonomy" id="285473"/>
    <lineage>
        <taxon>Bacteria</taxon>
        <taxon>Bacillati</taxon>
        <taxon>Actinomycetota</taxon>
        <taxon>Actinomycetes</taxon>
        <taxon>Kitasatosporales</taxon>
        <taxon>Streptomycetaceae</taxon>
        <taxon>Streptomyces</taxon>
    </lineage>
</organism>
<sequence>MPVRSAWLVNRTATESGQTRSDTRLAPTGTMAPSGALTTVSGVVPGSKDGRYIMDGLYVYGDTAGMTANVAPGRAVVQSSPAAGAYPVVVTDYSQITFDDGDANNPRVDLVLLRVYDAQFDPASGRTEAVLEILKGAPAPAPEPLPVPEGALALASVHVPAGASVGTGGLDWSKAVYDLRHPTVAVGGILAESWNRDIPGGYAGQYRDNASHLQRWDGTRWVSYPRHVGGVAPQGALAAGEYAGQYRDEGGSLQRWDGAVWRPIVPSSGWAYNNDGGYCSSTGWVEALTDTTGPTVSASFTTPVSGTVLVTVGYLGNNPVDTGWSKMSATIRLAGAVVVSAHEVRSAHTTGKTLHSVAHTFRVNGLKPHTVYTAVGAYCSSATGNKAWFDNRFVRVDPVL</sequence>
<feature type="compositionally biased region" description="Polar residues" evidence="1">
    <location>
        <begin position="11"/>
        <end position="20"/>
    </location>
</feature>
<dbReference type="AlphaFoldDB" id="A0A1D8G4U9"/>
<gene>
    <name evidence="2" type="ORF">A4G23_03329</name>
</gene>
<dbReference type="KEGG" id="srn:A4G23_03329"/>
<dbReference type="PATRIC" id="fig|285473.5.peg.3482"/>
<dbReference type="Proteomes" id="UP000095349">
    <property type="component" value="Chromosome"/>
</dbReference>
<dbReference type="RefSeq" id="WP_069977612.1">
    <property type="nucleotide sequence ID" value="NZ_CP017316.1"/>
</dbReference>
<dbReference type="EMBL" id="CP017316">
    <property type="protein sequence ID" value="AOT60454.1"/>
    <property type="molecule type" value="Genomic_DNA"/>
</dbReference>
<dbReference type="STRING" id="285473.A4G23_03329"/>
<dbReference type="GeneID" id="33065493"/>
<protein>
    <submittedName>
        <fullName evidence="2">Uncharacterized protein</fullName>
    </submittedName>
</protein>
<evidence type="ECO:0000313" key="3">
    <source>
        <dbReference type="Proteomes" id="UP000095349"/>
    </source>
</evidence>
<feature type="region of interest" description="Disordered" evidence="1">
    <location>
        <begin position="1"/>
        <end position="23"/>
    </location>
</feature>
<keyword evidence="3" id="KW-1185">Reference proteome</keyword>
<reference evidence="2 3" key="1">
    <citation type="submission" date="2016-09" db="EMBL/GenBank/DDBJ databases">
        <title>Streptomyces rubrolavendulae MJM4426 Genome sequencing and assembly.</title>
        <authorList>
            <person name="Kim J.-G."/>
        </authorList>
    </citation>
    <scope>NUCLEOTIDE SEQUENCE [LARGE SCALE GENOMIC DNA]</scope>
    <source>
        <strain evidence="2 3">MJM4426</strain>
    </source>
</reference>
<dbReference type="OrthoDB" id="5193571at2"/>
<proteinExistence type="predicted"/>
<evidence type="ECO:0000256" key="1">
    <source>
        <dbReference type="SAM" id="MobiDB-lite"/>
    </source>
</evidence>
<evidence type="ECO:0000313" key="2">
    <source>
        <dbReference type="EMBL" id="AOT60454.1"/>
    </source>
</evidence>
<accession>A0A1D8G4U9</accession>